<gene>
    <name evidence="5" type="ORF">C0Z19_07440</name>
</gene>
<dbReference type="SUPFAM" id="SSF160935">
    <property type="entry name" value="VPA0735-like"/>
    <property type="match status" value="1"/>
</dbReference>
<dbReference type="PANTHER" id="PTHR36509">
    <property type="entry name" value="BLL3101 PROTEIN"/>
    <property type="match status" value="1"/>
</dbReference>
<dbReference type="RefSeq" id="WP_102609348.1">
    <property type="nucleotide sequence ID" value="NZ_CADIKD010000008.1"/>
</dbReference>
<proteinExistence type="predicted"/>
<dbReference type="Pfam" id="PF06742">
    <property type="entry name" value="DUF1214"/>
    <property type="match status" value="1"/>
</dbReference>
<dbReference type="InterPro" id="IPR037050">
    <property type="entry name" value="DUF1254_sf"/>
</dbReference>
<dbReference type="Gene3D" id="2.60.120.600">
    <property type="entry name" value="Domain of unknown function DUF1214, C-terminal domain"/>
    <property type="match status" value="1"/>
</dbReference>
<dbReference type="Pfam" id="PF06863">
    <property type="entry name" value="DUF1254"/>
    <property type="match status" value="1"/>
</dbReference>
<evidence type="ECO:0000259" key="4">
    <source>
        <dbReference type="Pfam" id="PF06863"/>
    </source>
</evidence>
<feature type="chain" id="PRO_5014815108" description="DUF1254 domain-containing protein" evidence="2">
    <location>
        <begin position="35"/>
        <end position="498"/>
    </location>
</feature>
<accession>A0A2N7WA14</accession>
<feature type="region of interest" description="Disordered" evidence="1">
    <location>
        <begin position="229"/>
        <end position="250"/>
    </location>
</feature>
<comment type="caution">
    <text evidence="5">The sequence shown here is derived from an EMBL/GenBank/DDBJ whole genome shotgun (WGS) entry which is preliminary data.</text>
</comment>
<name>A0A2N7WA14_9BURK</name>
<evidence type="ECO:0000313" key="6">
    <source>
        <dbReference type="Proteomes" id="UP000235347"/>
    </source>
</evidence>
<evidence type="ECO:0000256" key="1">
    <source>
        <dbReference type="SAM" id="MobiDB-lite"/>
    </source>
</evidence>
<evidence type="ECO:0000256" key="2">
    <source>
        <dbReference type="SAM" id="SignalP"/>
    </source>
</evidence>
<feature type="signal peptide" evidence="2">
    <location>
        <begin position="1"/>
        <end position="34"/>
    </location>
</feature>
<dbReference type="Proteomes" id="UP000235347">
    <property type="component" value="Unassembled WGS sequence"/>
</dbReference>
<dbReference type="InterPro" id="IPR010679">
    <property type="entry name" value="DUF1254"/>
</dbReference>
<dbReference type="Gene3D" id="2.60.40.1610">
    <property type="entry name" value="Domain of unknown function DUF1254"/>
    <property type="match status" value="1"/>
</dbReference>
<feature type="domain" description="DUF1254" evidence="4">
    <location>
        <begin position="97"/>
        <end position="216"/>
    </location>
</feature>
<organism evidence="5 6">
    <name type="scientific">Trinickia soli</name>
    <dbReference type="NCBI Taxonomy" id="380675"/>
    <lineage>
        <taxon>Bacteria</taxon>
        <taxon>Pseudomonadati</taxon>
        <taxon>Pseudomonadota</taxon>
        <taxon>Betaproteobacteria</taxon>
        <taxon>Burkholderiales</taxon>
        <taxon>Burkholderiaceae</taxon>
        <taxon>Trinickia</taxon>
    </lineage>
</organism>
<dbReference type="InterPro" id="IPR010621">
    <property type="entry name" value="DUF1214"/>
</dbReference>
<dbReference type="PANTHER" id="PTHR36509:SF2">
    <property type="entry name" value="BLL3101 PROTEIN"/>
    <property type="match status" value="1"/>
</dbReference>
<keyword evidence="6" id="KW-1185">Reference proteome</keyword>
<dbReference type="AlphaFoldDB" id="A0A2N7WA14"/>
<dbReference type="PROSITE" id="PS51257">
    <property type="entry name" value="PROKAR_LIPOPROTEIN"/>
    <property type="match status" value="1"/>
</dbReference>
<dbReference type="InterPro" id="IPR037049">
    <property type="entry name" value="DUF1214_C_sf"/>
</dbReference>
<keyword evidence="2" id="KW-0732">Signal</keyword>
<evidence type="ECO:0000313" key="5">
    <source>
        <dbReference type="EMBL" id="PMS26253.1"/>
    </source>
</evidence>
<feature type="compositionally biased region" description="Basic residues" evidence="1">
    <location>
        <begin position="229"/>
        <end position="240"/>
    </location>
</feature>
<evidence type="ECO:0008006" key="7">
    <source>
        <dbReference type="Google" id="ProtNLM"/>
    </source>
</evidence>
<dbReference type="EMBL" id="PNYB01000005">
    <property type="protein sequence ID" value="PMS26253.1"/>
    <property type="molecule type" value="Genomic_DNA"/>
</dbReference>
<evidence type="ECO:0000259" key="3">
    <source>
        <dbReference type="Pfam" id="PF06742"/>
    </source>
</evidence>
<reference evidence="5 6" key="1">
    <citation type="submission" date="2018-01" db="EMBL/GenBank/DDBJ databases">
        <title>Whole genome analyses suggest that Burkholderia sensu lato contains two further novel genera in the rhizoxinica-symbiotica group Mycetohabitans gen. nov., and Trinickia gen. nov.: implications for the evolution of diazotrophy and nodulation in the Burkholderiaceae.</title>
        <authorList>
            <person name="Estrada-de los Santos P."/>
            <person name="Palmer M."/>
            <person name="Chavez-Ramirez B."/>
            <person name="Beukes C."/>
            <person name="Steenkamp E.T."/>
            <person name="Hirsch A.M."/>
            <person name="Manyaka P."/>
            <person name="Maluk M."/>
            <person name="Lafos M."/>
            <person name="Crook M."/>
            <person name="Gross E."/>
            <person name="Simon M.F."/>
            <person name="Bueno dos Reis Junior F."/>
            <person name="Poole P.S."/>
            <person name="Venter S.N."/>
            <person name="James E.K."/>
        </authorList>
    </citation>
    <scope>NUCLEOTIDE SEQUENCE [LARGE SCALE GENOMIC DNA]</scope>
    <source>
        <strain evidence="5 6">GP25-8</strain>
    </source>
</reference>
<feature type="domain" description="DUF1214" evidence="3">
    <location>
        <begin position="378"/>
        <end position="482"/>
    </location>
</feature>
<protein>
    <recommendedName>
        <fullName evidence="7">DUF1254 domain-containing protein</fullName>
    </recommendedName>
</protein>
<sequence>MKTTTRTLLLPAGTRSWLACVAIVLAGCAAQVKAPPPPKASGWTQDRVVDSYVFGYPLVVMSTARAAALAGAGAGPDAGAVLNTLRPVPVIHPEGDTPPPLADVDTLSANAWLDLSQEPVIVSLPETHGRFLDARVLDMWTNVVWSTGPTANARTGAPKPQTIAFVAPGWDGQLPSGVERVDAPGNNLWLGVRIAALDARAVPWARRLESEVRVAPLSAYLAEEHQRHAVRGKHAKRGQHVARAGSDPSESVAEATTGLAANAGAVAQLDANAFFGRLADALRDNPPAPADAHAVKVLADIGVKPGEAVHFPDGSADAIAAGVAEGLRRAMTPPVNAISGNGWNWVGDGVGLFGDDYALRAYAAYAHPGIATKQDEAFPTALVDAAGQPLDGSHAYVMHFAPKALPPVRAYWTITAYTPSGELVPGHVPHYTIDSHDRVRRNRDGSIDIYVSAKSPGRVHQSNWLPVPAGPFELVMRLYAPQPNATDGSWLPPKIEPR</sequence>